<organism evidence="1 2">
    <name type="scientific">Centaurea solstitialis</name>
    <name type="common">yellow star-thistle</name>
    <dbReference type="NCBI Taxonomy" id="347529"/>
    <lineage>
        <taxon>Eukaryota</taxon>
        <taxon>Viridiplantae</taxon>
        <taxon>Streptophyta</taxon>
        <taxon>Embryophyta</taxon>
        <taxon>Tracheophyta</taxon>
        <taxon>Spermatophyta</taxon>
        <taxon>Magnoliopsida</taxon>
        <taxon>eudicotyledons</taxon>
        <taxon>Gunneridae</taxon>
        <taxon>Pentapetalae</taxon>
        <taxon>asterids</taxon>
        <taxon>campanulids</taxon>
        <taxon>Asterales</taxon>
        <taxon>Asteraceae</taxon>
        <taxon>Carduoideae</taxon>
        <taxon>Cardueae</taxon>
        <taxon>Centaureinae</taxon>
        <taxon>Centaurea</taxon>
    </lineage>
</organism>
<dbReference type="AlphaFoldDB" id="A0AA38W187"/>
<name>A0AA38W187_9ASTR</name>
<protein>
    <submittedName>
        <fullName evidence="1">Uncharacterized protein</fullName>
    </submittedName>
</protein>
<sequence>MDEKRFNQLISELGMLNPDTRDAKITALLKEDPLKNLATSPWPSIFLSTQGDLMHPASHLQHRVLHLRGRKTCRIPSSKRDDSLIFPPPLAGYLLLIRDYSLMKKKVHFSSPTSSLYWPISIVLQNIEPKSQVEIETDPSPFRICIQHRNECLLVECLFHSVSWLNASFTLSCGVLDFASNESSDSLTKRRRNGEENLGQCLIKEEPLD</sequence>
<evidence type="ECO:0000313" key="2">
    <source>
        <dbReference type="Proteomes" id="UP001172457"/>
    </source>
</evidence>
<dbReference type="Proteomes" id="UP001172457">
    <property type="component" value="Chromosome 7"/>
</dbReference>
<proteinExistence type="predicted"/>
<dbReference type="EMBL" id="JARYMX010000007">
    <property type="protein sequence ID" value="KAJ9542567.1"/>
    <property type="molecule type" value="Genomic_DNA"/>
</dbReference>
<comment type="caution">
    <text evidence="1">The sequence shown here is derived from an EMBL/GenBank/DDBJ whole genome shotgun (WGS) entry which is preliminary data.</text>
</comment>
<evidence type="ECO:0000313" key="1">
    <source>
        <dbReference type="EMBL" id="KAJ9542567.1"/>
    </source>
</evidence>
<accession>A0AA38W187</accession>
<gene>
    <name evidence="1" type="ORF">OSB04_029073</name>
</gene>
<keyword evidence="2" id="KW-1185">Reference proteome</keyword>
<reference evidence="1" key="1">
    <citation type="submission" date="2023-03" db="EMBL/GenBank/DDBJ databases">
        <title>Chromosome-scale reference genome and RAD-based genetic map of yellow starthistle (Centaurea solstitialis) reveal putative structural variation and QTLs associated with invader traits.</title>
        <authorList>
            <person name="Reatini B."/>
            <person name="Cang F.A."/>
            <person name="Jiang Q."/>
            <person name="Mckibben M.T.W."/>
            <person name="Barker M.S."/>
            <person name="Rieseberg L.H."/>
            <person name="Dlugosch K.M."/>
        </authorList>
    </citation>
    <scope>NUCLEOTIDE SEQUENCE</scope>
    <source>
        <strain evidence="1">CAN-66</strain>
        <tissue evidence="1">Leaf</tissue>
    </source>
</reference>